<dbReference type="EMBL" id="JANJYJ010000009">
    <property type="protein sequence ID" value="KAK3188775.1"/>
    <property type="molecule type" value="Genomic_DNA"/>
</dbReference>
<dbReference type="InterPro" id="IPR036397">
    <property type="entry name" value="RNaseH_sf"/>
</dbReference>
<dbReference type="GO" id="GO:0003676">
    <property type="term" value="F:nucleic acid binding"/>
    <property type="evidence" value="ECO:0007669"/>
    <property type="project" value="InterPro"/>
</dbReference>
<proteinExistence type="predicted"/>
<dbReference type="SUPFAM" id="SSF53098">
    <property type="entry name" value="Ribonuclease H-like"/>
    <property type="match status" value="1"/>
</dbReference>
<dbReference type="Pfam" id="PF13456">
    <property type="entry name" value="RVT_3"/>
    <property type="match status" value="1"/>
</dbReference>
<name>A0AAD9ZQD8_9ROSI</name>
<dbReference type="InterPro" id="IPR002156">
    <property type="entry name" value="RNaseH_domain"/>
</dbReference>
<dbReference type="PANTHER" id="PTHR47723">
    <property type="entry name" value="OS05G0353850 PROTEIN"/>
    <property type="match status" value="1"/>
</dbReference>
<gene>
    <name evidence="2" type="ORF">Dsin_028336</name>
</gene>
<dbReference type="AlphaFoldDB" id="A0AAD9ZQD8"/>
<protein>
    <recommendedName>
        <fullName evidence="1">RNase H type-1 domain-containing protein</fullName>
    </recommendedName>
</protein>
<accession>A0AAD9ZQD8</accession>
<keyword evidence="3" id="KW-1185">Reference proteome</keyword>
<organism evidence="2 3">
    <name type="scientific">Dipteronia sinensis</name>
    <dbReference type="NCBI Taxonomy" id="43782"/>
    <lineage>
        <taxon>Eukaryota</taxon>
        <taxon>Viridiplantae</taxon>
        <taxon>Streptophyta</taxon>
        <taxon>Embryophyta</taxon>
        <taxon>Tracheophyta</taxon>
        <taxon>Spermatophyta</taxon>
        <taxon>Magnoliopsida</taxon>
        <taxon>eudicotyledons</taxon>
        <taxon>Gunneridae</taxon>
        <taxon>Pentapetalae</taxon>
        <taxon>rosids</taxon>
        <taxon>malvids</taxon>
        <taxon>Sapindales</taxon>
        <taxon>Sapindaceae</taxon>
        <taxon>Hippocastanoideae</taxon>
        <taxon>Acereae</taxon>
        <taxon>Dipteronia</taxon>
    </lineage>
</organism>
<dbReference type="InterPro" id="IPR044730">
    <property type="entry name" value="RNase_H-like_dom_plant"/>
</dbReference>
<dbReference type="InterPro" id="IPR012337">
    <property type="entry name" value="RNaseH-like_sf"/>
</dbReference>
<evidence type="ECO:0000259" key="1">
    <source>
        <dbReference type="Pfam" id="PF13456"/>
    </source>
</evidence>
<feature type="domain" description="RNase H type-1" evidence="1">
    <location>
        <begin position="16"/>
        <end position="126"/>
    </location>
</feature>
<dbReference type="PANTHER" id="PTHR47723:SF21">
    <property type="entry name" value="POLYNUCLEOTIDYL TRANSFERASE, RIBONUCLEASE H-LIKE SUPERFAMILY PROTEIN"/>
    <property type="match status" value="1"/>
</dbReference>
<dbReference type="Gene3D" id="3.30.420.10">
    <property type="entry name" value="Ribonuclease H-like superfamily/Ribonuclease H"/>
    <property type="match status" value="1"/>
</dbReference>
<dbReference type="Proteomes" id="UP001281410">
    <property type="component" value="Unassembled WGS sequence"/>
</dbReference>
<sequence length="135" mass="14841">MIRWCGSLLNNVCYLNTDAAIDKHGKYVGFGMVSRDSVGFVMTSRSQKVTATSYPQVTEAVAIQQRLLLDRGSGLRPMMVESDAHVVVGWINDGSQTCSDVEMIIADIYELLRAMNRISVSYVPQKSQSNGSCLS</sequence>
<dbReference type="GO" id="GO:0004523">
    <property type="term" value="F:RNA-DNA hybrid ribonuclease activity"/>
    <property type="evidence" value="ECO:0007669"/>
    <property type="project" value="InterPro"/>
</dbReference>
<dbReference type="InterPro" id="IPR053151">
    <property type="entry name" value="RNase_H-like"/>
</dbReference>
<evidence type="ECO:0000313" key="2">
    <source>
        <dbReference type="EMBL" id="KAK3188775.1"/>
    </source>
</evidence>
<dbReference type="CDD" id="cd06222">
    <property type="entry name" value="RNase_H_like"/>
    <property type="match status" value="1"/>
</dbReference>
<comment type="caution">
    <text evidence="2">The sequence shown here is derived from an EMBL/GenBank/DDBJ whole genome shotgun (WGS) entry which is preliminary data.</text>
</comment>
<reference evidence="2" key="1">
    <citation type="journal article" date="2023" name="Plant J.">
        <title>Genome sequences and population genomics provide insights into the demographic history, inbreeding, and mutation load of two 'living fossil' tree species of Dipteronia.</title>
        <authorList>
            <person name="Feng Y."/>
            <person name="Comes H.P."/>
            <person name="Chen J."/>
            <person name="Zhu S."/>
            <person name="Lu R."/>
            <person name="Zhang X."/>
            <person name="Li P."/>
            <person name="Qiu J."/>
            <person name="Olsen K.M."/>
            <person name="Qiu Y."/>
        </authorList>
    </citation>
    <scope>NUCLEOTIDE SEQUENCE</scope>
    <source>
        <strain evidence="2">NBL</strain>
    </source>
</reference>
<evidence type="ECO:0000313" key="3">
    <source>
        <dbReference type="Proteomes" id="UP001281410"/>
    </source>
</evidence>